<dbReference type="Proteomes" id="UP000831701">
    <property type="component" value="Chromosome 13"/>
</dbReference>
<reference evidence="1" key="1">
    <citation type="submission" date="2022-04" db="EMBL/GenBank/DDBJ databases">
        <title>Jade perch genome.</title>
        <authorList>
            <person name="Chao B."/>
        </authorList>
    </citation>
    <scope>NUCLEOTIDE SEQUENCE</scope>
    <source>
        <strain evidence="1">CB-2022</strain>
    </source>
</reference>
<comment type="caution">
    <text evidence="1">The sequence shown here is derived from an EMBL/GenBank/DDBJ whole genome shotgun (WGS) entry which is preliminary data.</text>
</comment>
<evidence type="ECO:0000313" key="2">
    <source>
        <dbReference type="Proteomes" id="UP000831701"/>
    </source>
</evidence>
<sequence>AGQPPSAAAHLCKWSTDQEIRWRMRTAQPLVSQCCTLTSPFSADSDRLRFNADLTVLGLVVWTAVSHGFLPARSRGIGRCLLEDRKLWSVVSHMPHVSLKMGAAGWLEAARQEAHQLCTAELETPGERVKQGGGWEGEGGEEEEEKKQRGGELRGRNKETRESSRVFGGQLESLQNPLLKPTIKFLPKPQNQVRAEEARRQTSDAIHGSDRGEDTRAAGRKGGKRGKEELLLLGIRLSRNVLTVVSHTVRESVAFWERRCGGDTTCFSAPQIANG</sequence>
<protein>
    <submittedName>
        <fullName evidence="1">Uncharacterized protein</fullName>
    </submittedName>
</protein>
<proteinExistence type="predicted"/>
<keyword evidence="2" id="KW-1185">Reference proteome</keyword>
<gene>
    <name evidence="1" type="ORF">L3Q82_011320</name>
</gene>
<organism evidence="1 2">
    <name type="scientific">Scortum barcoo</name>
    <name type="common">barcoo grunter</name>
    <dbReference type="NCBI Taxonomy" id="214431"/>
    <lineage>
        <taxon>Eukaryota</taxon>
        <taxon>Metazoa</taxon>
        <taxon>Chordata</taxon>
        <taxon>Craniata</taxon>
        <taxon>Vertebrata</taxon>
        <taxon>Euteleostomi</taxon>
        <taxon>Actinopterygii</taxon>
        <taxon>Neopterygii</taxon>
        <taxon>Teleostei</taxon>
        <taxon>Neoteleostei</taxon>
        <taxon>Acanthomorphata</taxon>
        <taxon>Eupercaria</taxon>
        <taxon>Centrarchiformes</taxon>
        <taxon>Terapontoidei</taxon>
        <taxon>Terapontidae</taxon>
        <taxon>Scortum</taxon>
    </lineage>
</organism>
<evidence type="ECO:0000313" key="1">
    <source>
        <dbReference type="EMBL" id="KAI3364536.1"/>
    </source>
</evidence>
<name>A0ACB8W9Y8_9TELE</name>
<feature type="non-terminal residue" evidence="1">
    <location>
        <position position="1"/>
    </location>
</feature>
<dbReference type="EMBL" id="CM041543">
    <property type="protein sequence ID" value="KAI3364536.1"/>
    <property type="molecule type" value="Genomic_DNA"/>
</dbReference>
<accession>A0ACB8W9Y8</accession>